<sequence length="80" mass="8744">MSCNTPVLKQADGSKPYIVRTDAINYALGASLLQFTISVFVQLSVFTSDVHSIEYASRLLSQVESNFYDNGKSSRCCLGS</sequence>
<organism evidence="1 2">
    <name type="scientific">Caerostris extrusa</name>
    <name type="common">Bark spider</name>
    <name type="synonym">Caerostris bankana</name>
    <dbReference type="NCBI Taxonomy" id="172846"/>
    <lineage>
        <taxon>Eukaryota</taxon>
        <taxon>Metazoa</taxon>
        <taxon>Ecdysozoa</taxon>
        <taxon>Arthropoda</taxon>
        <taxon>Chelicerata</taxon>
        <taxon>Arachnida</taxon>
        <taxon>Araneae</taxon>
        <taxon>Araneomorphae</taxon>
        <taxon>Entelegynae</taxon>
        <taxon>Araneoidea</taxon>
        <taxon>Araneidae</taxon>
        <taxon>Caerostris</taxon>
    </lineage>
</organism>
<evidence type="ECO:0000313" key="2">
    <source>
        <dbReference type="Proteomes" id="UP001054945"/>
    </source>
</evidence>
<accession>A0AAV4QX00</accession>
<comment type="caution">
    <text evidence="1">The sequence shown here is derived from an EMBL/GenBank/DDBJ whole genome shotgun (WGS) entry which is preliminary data.</text>
</comment>
<reference evidence="1 2" key="1">
    <citation type="submission" date="2021-06" db="EMBL/GenBank/DDBJ databases">
        <title>Caerostris extrusa draft genome.</title>
        <authorList>
            <person name="Kono N."/>
            <person name="Arakawa K."/>
        </authorList>
    </citation>
    <scope>NUCLEOTIDE SEQUENCE [LARGE SCALE GENOMIC DNA]</scope>
</reference>
<keyword evidence="2" id="KW-1185">Reference proteome</keyword>
<evidence type="ECO:0000313" key="1">
    <source>
        <dbReference type="EMBL" id="GIY13396.1"/>
    </source>
</evidence>
<proteinExistence type="predicted"/>
<dbReference type="EMBL" id="BPLR01006932">
    <property type="protein sequence ID" value="GIY13396.1"/>
    <property type="molecule type" value="Genomic_DNA"/>
</dbReference>
<name>A0AAV4QX00_CAEEX</name>
<dbReference type="AlphaFoldDB" id="A0AAV4QX00"/>
<protein>
    <submittedName>
        <fullName evidence="1">Uncharacterized protein</fullName>
    </submittedName>
</protein>
<gene>
    <name evidence="1" type="ORF">CEXT_617301</name>
</gene>
<dbReference type="Proteomes" id="UP001054945">
    <property type="component" value="Unassembled WGS sequence"/>
</dbReference>